<organism evidence="2 3">
    <name type="scientific">Mycobacterium timonense</name>
    <dbReference type="NCBI Taxonomy" id="701043"/>
    <lineage>
        <taxon>Bacteria</taxon>
        <taxon>Bacillati</taxon>
        <taxon>Actinomycetota</taxon>
        <taxon>Actinomycetes</taxon>
        <taxon>Mycobacteriales</taxon>
        <taxon>Mycobacteriaceae</taxon>
        <taxon>Mycobacterium</taxon>
        <taxon>Mycobacterium avium complex (MAC)</taxon>
    </lineage>
</organism>
<gene>
    <name evidence="2" type="ORF">MTIM_53900</name>
</gene>
<sequence length="51" mass="4929">MVIAADAGPSHGPLVSPETTEEYEAAAEYSCSASPVQAAAAASIEVGPGPA</sequence>
<evidence type="ECO:0000256" key="1">
    <source>
        <dbReference type="SAM" id="MobiDB-lite"/>
    </source>
</evidence>
<protein>
    <submittedName>
        <fullName evidence="2">Uncharacterized protein</fullName>
    </submittedName>
</protein>
<dbReference type="AlphaFoldDB" id="A0A7I9ZES6"/>
<feature type="region of interest" description="Disordered" evidence="1">
    <location>
        <begin position="1"/>
        <end position="21"/>
    </location>
</feature>
<accession>A0A7I9ZES6</accession>
<evidence type="ECO:0000313" key="2">
    <source>
        <dbReference type="EMBL" id="GFG99511.1"/>
    </source>
</evidence>
<keyword evidence="3" id="KW-1185">Reference proteome</keyword>
<reference evidence="2 3" key="1">
    <citation type="journal article" date="2019" name="Emerg. Microbes Infect.">
        <title>Comprehensive subspecies identification of 175 nontuberculous mycobacteria species based on 7547 genomic profiles.</title>
        <authorList>
            <person name="Matsumoto Y."/>
            <person name="Kinjo T."/>
            <person name="Motooka D."/>
            <person name="Nabeya D."/>
            <person name="Jung N."/>
            <person name="Uechi K."/>
            <person name="Horii T."/>
            <person name="Iida T."/>
            <person name="Fujita J."/>
            <person name="Nakamura S."/>
        </authorList>
    </citation>
    <scope>NUCLEOTIDE SEQUENCE [LARGE SCALE GENOMIC DNA]</scope>
    <source>
        <strain evidence="2 3">JCM 30726</strain>
    </source>
</reference>
<evidence type="ECO:0000313" key="3">
    <source>
        <dbReference type="Proteomes" id="UP000465301"/>
    </source>
</evidence>
<dbReference type="Proteomes" id="UP000465301">
    <property type="component" value="Unassembled WGS sequence"/>
</dbReference>
<name>A0A7I9ZES6_9MYCO</name>
<proteinExistence type="predicted"/>
<dbReference type="EMBL" id="BLLA01000005">
    <property type="protein sequence ID" value="GFG99511.1"/>
    <property type="molecule type" value="Genomic_DNA"/>
</dbReference>
<comment type="caution">
    <text evidence="2">The sequence shown here is derived from an EMBL/GenBank/DDBJ whole genome shotgun (WGS) entry which is preliminary data.</text>
</comment>